<keyword evidence="2" id="KW-1185">Reference proteome</keyword>
<protein>
    <recommendedName>
        <fullName evidence="3">F-box domain-containing protein</fullName>
    </recommendedName>
</protein>
<organism evidence="1 2">
    <name type="scientific">Scytalidium lignicola</name>
    <name type="common">Hyphomycete</name>
    <dbReference type="NCBI Taxonomy" id="5539"/>
    <lineage>
        <taxon>Eukaryota</taxon>
        <taxon>Fungi</taxon>
        <taxon>Dikarya</taxon>
        <taxon>Ascomycota</taxon>
        <taxon>Pezizomycotina</taxon>
        <taxon>Leotiomycetes</taxon>
        <taxon>Leotiomycetes incertae sedis</taxon>
        <taxon>Scytalidium</taxon>
    </lineage>
</organism>
<feature type="non-terminal residue" evidence="1">
    <location>
        <position position="317"/>
    </location>
</feature>
<reference evidence="1 2" key="1">
    <citation type="submission" date="2018-05" db="EMBL/GenBank/DDBJ databases">
        <title>Draft genome sequence of Scytalidium lignicola DSM 105466, a ubiquitous saprotrophic fungus.</title>
        <authorList>
            <person name="Buettner E."/>
            <person name="Gebauer A.M."/>
            <person name="Hofrichter M."/>
            <person name="Liers C."/>
            <person name="Kellner H."/>
        </authorList>
    </citation>
    <scope>NUCLEOTIDE SEQUENCE [LARGE SCALE GENOMIC DNA]</scope>
    <source>
        <strain evidence="1 2">DSM 105466</strain>
    </source>
</reference>
<evidence type="ECO:0000313" key="1">
    <source>
        <dbReference type="EMBL" id="RFU34132.1"/>
    </source>
</evidence>
<dbReference type="STRING" id="5539.A0A3E2HLT1"/>
<comment type="caution">
    <text evidence="1">The sequence shown here is derived from an EMBL/GenBank/DDBJ whole genome shotgun (WGS) entry which is preliminary data.</text>
</comment>
<evidence type="ECO:0008006" key="3">
    <source>
        <dbReference type="Google" id="ProtNLM"/>
    </source>
</evidence>
<dbReference type="InterPro" id="IPR036047">
    <property type="entry name" value="F-box-like_dom_sf"/>
</dbReference>
<feature type="non-terminal residue" evidence="1">
    <location>
        <position position="1"/>
    </location>
</feature>
<sequence length="317" mass="36009">MEKICHIPELLEQVLLFLPIPALLQAQRINKQFQRAIQSSAVIQQALFFQSGPTVHSSNCRNLHDYKLAQFDTPASEALSQVASRHDDCNYSLNPVLAHFFHFWFQLKVIRSDFQLRKHADFKDLRLSNDDNQLAAFMRPEASWRRMLVTQPTIPQLRILAEAGGMGGTLYRVTMVDLPSEQQGLEGVRMGILYDVAAEWVLSPVAWFSVQWDCLLDELAEDPSRAIYGSRVPGMSLDSISVPDVEGCPANGQYITLALTKVDQRVYQPSRPLSQFVVKGTGLQTWKFVDLTPFTGTPRIVESSISPEDWNMWQQWL</sequence>
<dbReference type="Proteomes" id="UP000258309">
    <property type="component" value="Unassembled WGS sequence"/>
</dbReference>
<proteinExistence type="predicted"/>
<dbReference type="AlphaFoldDB" id="A0A3E2HLT1"/>
<gene>
    <name evidence="1" type="ORF">B7463_g2221</name>
</gene>
<dbReference type="EMBL" id="NCSJ02000025">
    <property type="protein sequence ID" value="RFU34132.1"/>
    <property type="molecule type" value="Genomic_DNA"/>
</dbReference>
<dbReference type="OrthoDB" id="3800738at2759"/>
<dbReference type="SUPFAM" id="SSF81383">
    <property type="entry name" value="F-box domain"/>
    <property type="match status" value="1"/>
</dbReference>
<name>A0A3E2HLT1_SCYLI</name>
<accession>A0A3E2HLT1</accession>
<dbReference type="OMA" id="EKICHIP"/>
<evidence type="ECO:0000313" key="2">
    <source>
        <dbReference type="Proteomes" id="UP000258309"/>
    </source>
</evidence>